<dbReference type="EMBL" id="QPFP01000082">
    <property type="protein sequence ID" value="TEB23107.1"/>
    <property type="molecule type" value="Genomic_DNA"/>
</dbReference>
<dbReference type="Proteomes" id="UP000298030">
    <property type="component" value="Unassembled WGS sequence"/>
</dbReference>
<keyword evidence="3" id="KW-1185">Reference proteome</keyword>
<dbReference type="AlphaFoldDB" id="A0A4Y7SMJ7"/>
<sequence length="113" mass="12712">MQFKVPLTILALALAVVAAAAPTDPAPGGQCNTGPIQCCNSVQSASSNPHFQHLGIARHCHWRCNRPRWSQLQPHLHHWSPREQLLCSACLLHQQQLQRAHRHWVLSDQHQSL</sequence>
<proteinExistence type="predicted"/>
<evidence type="ECO:0000256" key="1">
    <source>
        <dbReference type="SAM" id="SignalP"/>
    </source>
</evidence>
<comment type="caution">
    <text evidence="2">The sequence shown here is derived from an EMBL/GenBank/DDBJ whole genome shotgun (WGS) entry which is preliminary data.</text>
</comment>
<feature type="chain" id="PRO_5021191857" evidence="1">
    <location>
        <begin position="20"/>
        <end position="113"/>
    </location>
</feature>
<organism evidence="2 3">
    <name type="scientific">Coprinellus micaceus</name>
    <name type="common">Glistening ink-cap mushroom</name>
    <name type="synonym">Coprinus micaceus</name>
    <dbReference type="NCBI Taxonomy" id="71717"/>
    <lineage>
        <taxon>Eukaryota</taxon>
        <taxon>Fungi</taxon>
        <taxon>Dikarya</taxon>
        <taxon>Basidiomycota</taxon>
        <taxon>Agaricomycotina</taxon>
        <taxon>Agaricomycetes</taxon>
        <taxon>Agaricomycetidae</taxon>
        <taxon>Agaricales</taxon>
        <taxon>Agaricineae</taxon>
        <taxon>Psathyrellaceae</taxon>
        <taxon>Coprinellus</taxon>
    </lineage>
</organism>
<name>A0A4Y7SMJ7_COPMI</name>
<evidence type="ECO:0000313" key="2">
    <source>
        <dbReference type="EMBL" id="TEB23107.1"/>
    </source>
</evidence>
<protein>
    <submittedName>
        <fullName evidence="2">Hydrophobin-domain-containing protein</fullName>
    </submittedName>
</protein>
<gene>
    <name evidence="2" type="ORF">FA13DRAFT_1740420</name>
</gene>
<evidence type="ECO:0000313" key="3">
    <source>
        <dbReference type="Proteomes" id="UP000298030"/>
    </source>
</evidence>
<accession>A0A4Y7SMJ7</accession>
<reference evidence="2 3" key="1">
    <citation type="journal article" date="2019" name="Nat. Ecol. Evol.">
        <title>Megaphylogeny resolves global patterns of mushroom evolution.</title>
        <authorList>
            <person name="Varga T."/>
            <person name="Krizsan K."/>
            <person name="Foldi C."/>
            <person name="Dima B."/>
            <person name="Sanchez-Garcia M."/>
            <person name="Sanchez-Ramirez S."/>
            <person name="Szollosi G.J."/>
            <person name="Szarkandi J.G."/>
            <person name="Papp V."/>
            <person name="Albert L."/>
            <person name="Andreopoulos W."/>
            <person name="Angelini C."/>
            <person name="Antonin V."/>
            <person name="Barry K.W."/>
            <person name="Bougher N.L."/>
            <person name="Buchanan P."/>
            <person name="Buyck B."/>
            <person name="Bense V."/>
            <person name="Catcheside P."/>
            <person name="Chovatia M."/>
            <person name="Cooper J."/>
            <person name="Damon W."/>
            <person name="Desjardin D."/>
            <person name="Finy P."/>
            <person name="Geml J."/>
            <person name="Haridas S."/>
            <person name="Hughes K."/>
            <person name="Justo A."/>
            <person name="Karasinski D."/>
            <person name="Kautmanova I."/>
            <person name="Kiss B."/>
            <person name="Kocsube S."/>
            <person name="Kotiranta H."/>
            <person name="LaButti K.M."/>
            <person name="Lechner B.E."/>
            <person name="Liimatainen K."/>
            <person name="Lipzen A."/>
            <person name="Lukacs Z."/>
            <person name="Mihaltcheva S."/>
            <person name="Morgado L.N."/>
            <person name="Niskanen T."/>
            <person name="Noordeloos M.E."/>
            <person name="Ohm R.A."/>
            <person name="Ortiz-Santana B."/>
            <person name="Ovrebo C."/>
            <person name="Racz N."/>
            <person name="Riley R."/>
            <person name="Savchenko A."/>
            <person name="Shiryaev A."/>
            <person name="Soop K."/>
            <person name="Spirin V."/>
            <person name="Szebenyi C."/>
            <person name="Tomsovsky M."/>
            <person name="Tulloss R.E."/>
            <person name="Uehling J."/>
            <person name="Grigoriev I.V."/>
            <person name="Vagvolgyi C."/>
            <person name="Papp T."/>
            <person name="Martin F.M."/>
            <person name="Miettinen O."/>
            <person name="Hibbett D.S."/>
            <person name="Nagy L.G."/>
        </authorList>
    </citation>
    <scope>NUCLEOTIDE SEQUENCE [LARGE SCALE GENOMIC DNA]</scope>
    <source>
        <strain evidence="2 3">FP101781</strain>
    </source>
</reference>
<feature type="signal peptide" evidence="1">
    <location>
        <begin position="1"/>
        <end position="19"/>
    </location>
</feature>
<keyword evidence="1" id="KW-0732">Signal</keyword>
<dbReference type="CDD" id="cd23507">
    <property type="entry name" value="hydrophobin_I"/>
    <property type="match status" value="1"/>
</dbReference>
<feature type="non-terminal residue" evidence="2">
    <location>
        <position position="113"/>
    </location>
</feature>